<accession>A0A3S9A9W8</accession>
<protein>
    <submittedName>
        <fullName evidence="1">Uncharacterized protein</fullName>
    </submittedName>
</protein>
<evidence type="ECO:0000313" key="2">
    <source>
        <dbReference type="Proteomes" id="UP000272528"/>
    </source>
</evidence>
<dbReference type="KEGG" id="palb:EJC50_24925"/>
<sequence length="127" mass="14365">MHPYYGYGYPRTEQSVSGFRPYWLKPYRAPTTADPSDVKQFKYSANQFMEPTLEMYHLLTQLSHSDDLAKNIKEAASKSEHSKVVSLIQTAGVKSPFGLTFSPEGLIMTFNPADPSACFSIRMSLCW</sequence>
<dbReference type="EMBL" id="CP034437">
    <property type="protein sequence ID" value="AZN42569.1"/>
    <property type="molecule type" value="Genomic_DNA"/>
</dbReference>
<dbReference type="InterPro" id="IPR058870">
    <property type="entry name" value="YuzC"/>
</dbReference>
<dbReference type="Pfam" id="PF26344">
    <property type="entry name" value="YuzC"/>
    <property type="match status" value="1"/>
</dbReference>
<reference evidence="2" key="1">
    <citation type="submission" date="2018-12" db="EMBL/GenBank/DDBJ databases">
        <title>Genome sequence of Peanibacillus sp.</title>
        <authorList>
            <person name="Subramani G."/>
            <person name="Srinivasan S."/>
            <person name="Kim M.K."/>
        </authorList>
    </citation>
    <scope>NUCLEOTIDE SEQUENCE [LARGE SCALE GENOMIC DNA]</scope>
    <source>
        <strain evidence="2">18JY67-1</strain>
    </source>
</reference>
<name>A0A3S9A9W8_9BACL</name>
<evidence type="ECO:0000313" key="1">
    <source>
        <dbReference type="EMBL" id="AZN42569.1"/>
    </source>
</evidence>
<gene>
    <name evidence="1" type="ORF">EJC50_24925</name>
</gene>
<dbReference type="Proteomes" id="UP000272528">
    <property type="component" value="Chromosome"/>
</dbReference>
<dbReference type="OrthoDB" id="2615349at2"/>
<keyword evidence="2" id="KW-1185">Reference proteome</keyword>
<proteinExistence type="predicted"/>
<organism evidence="1 2">
    <name type="scientific">Paenibacillus albus</name>
    <dbReference type="NCBI Taxonomy" id="2495582"/>
    <lineage>
        <taxon>Bacteria</taxon>
        <taxon>Bacillati</taxon>
        <taxon>Bacillota</taxon>
        <taxon>Bacilli</taxon>
        <taxon>Bacillales</taxon>
        <taxon>Paenibacillaceae</taxon>
        <taxon>Paenibacillus</taxon>
    </lineage>
</organism>
<dbReference type="AlphaFoldDB" id="A0A3S9A9W8"/>
<dbReference type="RefSeq" id="WP_126018404.1">
    <property type="nucleotide sequence ID" value="NZ_CP034437.1"/>
</dbReference>